<proteinExistence type="predicted"/>
<dbReference type="Proteomes" id="UP000187203">
    <property type="component" value="Unassembled WGS sequence"/>
</dbReference>
<sequence length="160" mass="17613">MSSPNDWAQFYHQQNLSGGQDQVSNRSVLFGDQGSADATAVSTTTINSSGAPSSSAPAASSSGGHLSPEGRVGKPVRRRSRASRRTPTTLLNTDTTNFRAMGLERRRRREGSFSCKELGTQGRTWKAEVVAVVGGRRKGLLWREFRHRFRLLETLFSNEN</sequence>
<dbReference type="PANTHER" id="PTHR33179:SF29">
    <property type="entry name" value="OS06G0666400 PROTEIN"/>
    <property type="match status" value="1"/>
</dbReference>
<comment type="caution">
    <text evidence="2">The sequence shown here is derived from an EMBL/GenBank/DDBJ whole genome shotgun (WGS) entry which is preliminary data.</text>
</comment>
<dbReference type="OrthoDB" id="1726347at2759"/>
<dbReference type="AlphaFoldDB" id="A0A1R3GRR0"/>
<gene>
    <name evidence="2" type="ORF">COLO4_33765</name>
</gene>
<name>A0A1R3GRR0_9ROSI</name>
<evidence type="ECO:0000313" key="3">
    <source>
        <dbReference type="Proteomes" id="UP000187203"/>
    </source>
</evidence>
<feature type="compositionally biased region" description="Low complexity" evidence="1">
    <location>
        <begin position="48"/>
        <end position="64"/>
    </location>
</feature>
<organism evidence="2 3">
    <name type="scientific">Corchorus olitorius</name>
    <dbReference type="NCBI Taxonomy" id="93759"/>
    <lineage>
        <taxon>Eukaryota</taxon>
        <taxon>Viridiplantae</taxon>
        <taxon>Streptophyta</taxon>
        <taxon>Embryophyta</taxon>
        <taxon>Tracheophyta</taxon>
        <taxon>Spermatophyta</taxon>
        <taxon>Magnoliopsida</taxon>
        <taxon>eudicotyledons</taxon>
        <taxon>Gunneridae</taxon>
        <taxon>Pentapetalae</taxon>
        <taxon>rosids</taxon>
        <taxon>malvids</taxon>
        <taxon>Malvales</taxon>
        <taxon>Malvaceae</taxon>
        <taxon>Grewioideae</taxon>
        <taxon>Apeibeae</taxon>
        <taxon>Corchorus</taxon>
    </lineage>
</organism>
<keyword evidence="3" id="KW-1185">Reference proteome</keyword>
<accession>A0A1R3GRR0</accession>
<reference evidence="3" key="1">
    <citation type="submission" date="2013-09" db="EMBL/GenBank/DDBJ databases">
        <title>Corchorus olitorius genome sequencing.</title>
        <authorList>
            <person name="Alam M."/>
            <person name="Haque M.S."/>
            <person name="Islam M.S."/>
            <person name="Emdad E.M."/>
            <person name="Islam M.M."/>
            <person name="Ahmed B."/>
            <person name="Halim A."/>
            <person name="Hossen Q.M.M."/>
            <person name="Hossain M.Z."/>
            <person name="Ahmed R."/>
            <person name="Khan M.M."/>
            <person name="Islam R."/>
            <person name="Rashid M.M."/>
            <person name="Khan S.A."/>
            <person name="Rahman M.S."/>
            <person name="Alam M."/>
            <person name="Yahiya A.S."/>
            <person name="Khan M.S."/>
            <person name="Azam M.S."/>
            <person name="Haque T."/>
            <person name="Lashkar M.Z.H."/>
            <person name="Akhand A.I."/>
            <person name="Morshed G."/>
            <person name="Roy S."/>
            <person name="Uddin K.S."/>
            <person name="Rabeya T."/>
            <person name="Hossain A.S."/>
            <person name="Chowdhury A."/>
            <person name="Snigdha A.R."/>
            <person name="Mortoza M.S."/>
            <person name="Matin S.A."/>
            <person name="Hoque S.M.E."/>
            <person name="Islam M.K."/>
            <person name="Roy D.K."/>
            <person name="Haider R."/>
            <person name="Moosa M.M."/>
            <person name="Elias S.M."/>
            <person name="Hasan A.M."/>
            <person name="Jahan S."/>
            <person name="Shafiuddin M."/>
            <person name="Mahmood N."/>
            <person name="Shommy N.S."/>
        </authorList>
    </citation>
    <scope>NUCLEOTIDE SEQUENCE [LARGE SCALE GENOMIC DNA]</scope>
    <source>
        <strain evidence="3">cv. O-4</strain>
    </source>
</reference>
<dbReference type="STRING" id="93759.A0A1R3GRR0"/>
<dbReference type="PANTHER" id="PTHR33179">
    <property type="entry name" value="VQ MOTIF-CONTAINING PROTEIN"/>
    <property type="match status" value="1"/>
</dbReference>
<dbReference type="EMBL" id="AWUE01021829">
    <property type="protein sequence ID" value="OMO60751.1"/>
    <property type="molecule type" value="Genomic_DNA"/>
</dbReference>
<protein>
    <submittedName>
        <fullName evidence="2">Uncharacterized protein</fullName>
    </submittedName>
</protein>
<dbReference type="InterPro" id="IPR039609">
    <property type="entry name" value="VQ_15/22"/>
</dbReference>
<feature type="compositionally biased region" description="Basic residues" evidence="1">
    <location>
        <begin position="74"/>
        <end position="84"/>
    </location>
</feature>
<evidence type="ECO:0000313" key="2">
    <source>
        <dbReference type="EMBL" id="OMO60751.1"/>
    </source>
</evidence>
<feature type="region of interest" description="Disordered" evidence="1">
    <location>
        <begin position="40"/>
        <end position="91"/>
    </location>
</feature>
<evidence type="ECO:0000256" key="1">
    <source>
        <dbReference type="SAM" id="MobiDB-lite"/>
    </source>
</evidence>